<dbReference type="OrthoDB" id="5342924at2759"/>
<comment type="caution">
    <text evidence="2">The sequence shown here is derived from an EMBL/GenBank/DDBJ whole genome shotgun (WGS) entry which is preliminary data.</text>
</comment>
<keyword evidence="1" id="KW-0812">Transmembrane</keyword>
<sequence>MVDHKLWKNLSSTRQGPAGLKLTHRKRFGLSIIILCTVLCILCNLMGPATAVLVIPALQWLDTPKVGDTWFQGFTYAGPLTDGWAFRDSGCGTAPFDSLNFTCANKWALSLDSWAATTAASIVESRDGHLLARMTQQNDVFFYVNTTKDFAAHEIDSQLLWVPSRQLVEEFSEDKSIIANISLGADAQKLNMSTSDYQSYAAYNKSLQMNVQRVGPIVGFYPNINLYSTWWTTDIDANRSVICISDYTLIYAIDAGNNFTRCIKYSRDGDGWGENVNGATLTIGDAVTASNGSKHPELDVFIEASDRAVFLPNGVFADSPRKFDNGTVSTFQPECIGPLPENTTVEAMHLNCDWDYFFGQEYNDLSTSNASDSVTTFFYKYDDGQPGGMVVDCVVFAAFTQYTFDPATLSNPMRLVQTPSLPTLNDIYNADYVQLSLHPTWWFAALSLDYNNATLPAHRTIAQMLRKTMDYLRTGVEDPEVPFSVSLSASVFTPIFHTLSLLDWGTGTTKSTDEGTDWWPRLQRNARIQVWAYGLSSRTTYLGVTIVIAGALVVLAQFVLGLMDRRQSTSLTQTLVAALAHAPHNEFFDRGGDEVKVAGTRFRVMDDETRPGNLRFEAP</sequence>
<dbReference type="AlphaFoldDB" id="A0A1V8SB91"/>
<evidence type="ECO:0000256" key="1">
    <source>
        <dbReference type="SAM" id="Phobius"/>
    </source>
</evidence>
<name>A0A1V8SB91_9PEZI</name>
<feature type="transmembrane region" description="Helical" evidence="1">
    <location>
        <begin position="541"/>
        <end position="563"/>
    </location>
</feature>
<dbReference type="Proteomes" id="UP000192596">
    <property type="component" value="Unassembled WGS sequence"/>
</dbReference>
<keyword evidence="1" id="KW-0472">Membrane</keyword>
<feature type="transmembrane region" description="Helical" evidence="1">
    <location>
        <begin position="28"/>
        <end position="55"/>
    </location>
</feature>
<evidence type="ECO:0000313" key="3">
    <source>
        <dbReference type="Proteomes" id="UP000192596"/>
    </source>
</evidence>
<evidence type="ECO:0000313" key="2">
    <source>
        <dbReference type="EMBL" id="OQN96319.1"/>
    </source>
</evidence>
<protein>
    <submittedName>
        <fullName evidence="2">Uncharacterized protein</fullName>
    </submittedName>
</protein>
<accession>A0A1V8SB91</accession>
<reference evidence="3" key="1">
    <citation type="submission" date="2017-03" db="EMBL/GenBank/DDBJ databases">
        <title>Genomes of endolithic fungi from Antarctica.</title>
        <authorList>
            <person name="Coleine C."/>
            <person name="Masonjones S."/>
            <person name="Stajich J.E."/>
        </authorList>
    </citation>
    <scope>NUCLEOTIDE SEQUENCE [LARGE SCALE GENOMIC DNA]</scope>
    <source>
        <strain evidence="3">CCFEE 5527</strain>
    </source>
</reference>
<gene>
    <name evidence="2" type="ORF">B0A48_17575</name>
</gene>
<keyword evidence="1" id="KW-1133">Transmembrane helix</keyword>
<proteinExistence type="predicted"/>
<keyword evidence="3" id="KW-1185">Reference proteome</keyword>
<dbReference type="InParanoid" id="A0A1V8SB91"/>
<organism evidence="2 3">
    <name type="scientific">Cryoendolithus antarcticus</name>
    <dbReference type="NCBI Taxonomy" id="1507870"/>
    <lineage>
        <taxon>Eukaryota</taxon>
        <taxon>Fungi</taxon>
        <taxon>Dikarya</taxon>
        <taxon>Ascomycota</taxon>
        <taxon>Pezizomycotina</taxon>
        <taxon>Dothideomycetes</taxon>
        <taxon>Dothideomycetidae</taxon>
        <taxon>Cladosporiales</taxon>
        <taxon>Cladosporiaceae</taxon>
        <taxon>Cryoendolithus</taxon>
    </lineage>
</organism>
<dbReference type="EMBL" id="NAJO01000068">
    <property type="protein sequence ID" value="OQN96319.1"/>
    <property type="molecule type" value="Genomic_DNA"/>
</dbReference>